<dbReference type="HOGENOM" id="CLU_563499_0_0_11"/>
<dbReference type="AlphaFoldDB" id="D3FCX7"/>
<reference evidence="3 4" key="1">
    <citation type="journal article" date="2010" name="Stand. Genomic Sci.">
        <title>Complete genome sequence of Conexibacter woesei type strain (ID131577).</title>
        <authorList>
            <person name="Pukall R."/>
            <person name="Lapidus A."/>
            <person name="Glavina Del Rio T."/>
            <person name="Copeland A."/>
            <person name="Tice H."/>
            <person name="Cheng J.-F."/>
            <person name="Lucas S."/>
            <person name="Chen F."/>
            <person name="Nolan M."/>
            <person name="Bruce D."/>
            <person name="Goodwin L."/>
            <person name="Pitluck S."/>
            <person name="Mavromatis K."/>
            <person name="Ivanova N."/>
            <person name="Ovchinnikova G."/>
            <person name="Pati A."/>
            <person name="Chen A."/>
            <person name="Palaniappan K."/>
            <person name="Land M."/>
            <person name="Hauser L."/>
            <person name="Chang Y.-J."/>
            <person name="Jeffries C.D."/>
            <person name="Chain P."/>
            <person name="Meincke L."/>
            <person name="Sims D."/>
            <person name="Brettin T."/>
            <person name="Detter J.C."/>
            <person name="Rohde M."/>
            <person name="Goeker M."/>
            <person name="Bristow J."/>
            <person name="Eisen J.A."/>
            <person name="Markowitz V."/>
            <person name="Kyrpides N.C."/>
            <person name="Klenk H.-P."/>
            <person name="Hugenholtz P."/>
        </authorList>
    </citation>
    <scope>NUCLEOTIDE SEQUENCE [LARGE SCALE GENOMIC DNA]</scope>
    <source>
        <strain evidence="4">DSM 14684 / CIP 108061 / JCM 11494 / NBRC 100937 / ID131577</strain>
    </source>
</reference>
<evidence type="ECO:0000259" key="2">
    <source>
        <dbReference type="Pfam" id="PF13946"/>
    </source>
</evidence>
<dbReference type="Gene3D" id="3.40.50.1110">
    <property type="entry name" value="SGNH hydrolase"/>
    <property type="match status" value="1"/>
</dbReference>
<evidence type="ECO:0000256" key="1">
    <source>
        <dbReference type="SAM" id="SignalP"/>
    </source>
</evidence>
<keyword evidence="1" id="KW-0732">Signal</keyword>
<dbReference type="InterPro" id="IPR038255">
    <property type="entry name" value="PBS_linker_sf"/>
</dbReference>
<proteinExistence type="predicted"/>
<dbReference type="STRING" id="469383.Cwoe_3070"/>
<dbReference type="RefSeq" id="WP_012934540.1">
    <property type="nucleotide sequence ID" value="NC_013739.1"/>
</dbReference>
<dbReference type="SUPFAM" id="SSF52266">
    <property type="entry name" value="SGNH hydrolase"/>
    <property type="match status" value="1"/>
</dbReference>
<dbReference type="EMBL" id="CP001854">
    <property type="protein sequence ID" value="ADB51489.1"/>
    <property type="molecule type" value="Genomic_DNA"/>
</dbReference>
<dbReference type="Gene3D" id="1.10.3130.20">
    <property type="entry name" value="Phycobilisome linker domain"/>
    <property type="match status" value="1"/>
</dbReference>
<sequence length="484" mass="52591" precursor="true">MALAGVVALLAAGAAAAAEPYPVAEPLPDRNPAVHDAYDGEWQVSPPRPNENPYLVPITDYRPALHRLTAIVADSTVNFLDARWLDAKIVISQGTPVIPLVTDGPLWDYSVDGSVLTQANPLFPIDRVLGRDETPDRLIIAQGVNNASPTWHGGWTTWDEWRYGQVVDVAGAGVDCIVVVTPGYKTGPGDPNAQYGPASLAVRANLDAAAAWMRTKAASSSRFVLADWHALSISRPEWWFNNVHPNDAGSDQYEALITRAARQCSDPVGWPAPSAVVSEKLIKAAYADFLGIARVAQADLDYWSGQLARSGYRATPFFGQLTKDDGFSTEVIDGLYRQLLGRAASRDDLIYWRPGVEAQSTTVADLAQGLLASRELSAGTDASGFVDRVYDRVLDRTASRAERDYWVGELGGSSNGTVGRAIFQSAESRVRRAAALGDRYLGRSFNRLEQEYWRTVLATNDGNDVAMAIALAKLPEYLRTAQTR</sequence>
<dbReference type="KEGG" id="cwo:Cwoe_3070"/>
<dbReference type="Proteomes" id="UP000008229">
    <property type="component" value="Chromosome"/>
</dbReference>
<feature type="chain" id="PRO_5003043675" description="DUF4214 domain-containing protein" evidence="1">
    <location>
        <begin position="18"/>
        <end position="484"/>
    </location>
</feature>
<accession>D3FCX7</accession>
<organism evidence="3 4">
    <name type="scientific">Conexibacter woesei (strain DSM 14684 / CCUG 47730 / CIP 108061 / JCM 11494 / NBRC 100937 / ID131577)</name>
    <dbReference type="NCBI Taxonomy" id="469383"/>
    <lineage>
        <taxon>Bacteria</taxon>
        <taxon>Bacillati</taxon>
        <taxon>Actinomycetota</taxon>
        <taxon>Thermoleophilia</taxon>
        <taxon>Solirubrobacterales</taxon>
        <taxon>Conexibacteraceae</taxon>
        <taxon>Conexibacter</taxon>
    </lineage>
</organism>
<protein>
    <recommendedName>
        <fullName evidence="2">DUF4214 domain-containing protein</fullName>
    </recommendedName>
</protein>
<evidence type="ECO:0000313" key="3">
    <source>
        <dbReference type="EMBL" id="ADB51489.1"/>
    </source>
</evidence>
<feature type="domain" description="DUF4214" evidence="2">
    <location>
        <begin position="368"/>
        <end position="427"/>
    </location>
</feature>
<reference evidence="4" key="2">
    <citation type="submission" date="2010-01" db="EMBL/GenBank/DDBJ databases">
        <title>The complete genome of Conexibacter woesei DSM 14684.</title>
        <authorList>
            <consortium name="US DOE Joint Genome Institute (JGI-PGF)"/>
            <person name="Lucas S."/>
            <person name="Copeland A."/>
            <person name="Lapidus A."/>
            <person name="Glavina del Rio T."/>
            <person name="Dalin E."/>
            <person name="Tice H."/>
            <person name="Bruce D."/>
            <person name="Goodwin L."/>
            <person name="Pitluck S."/>
            <person name="Kyrpides N."/>
            <person name="Mavromatis K."/>
            <person name="Ivanova N."/>
            <person name="Mikhailova N."/>
            <person name="Chertkov O."/>
            <person name="Brettin T."/>
            <person name="Detter J.C."/>
            <person name="Han C."/>
            <person name="Larimer F."/>
            <person name="Land M."/>
            <person name="Hauser L."/>
            <person name="Markowitz V."/>
            <person name="Cheng J.-F."/>
            <person name="Hugenholtz P."/>
            <person name="Woyke T."/>
            <person name="Wu D."/>
            <person name="Pukall R."/>
            <person name="Steenblock K."/>
            <person name="Schneider S."/>
            <person name="Klenk H.-P."/>
            <person name="Eisen J.A."/>
        </authorList>
    </citation>
    <scope>NUCLEOTIDE SEQUENCE [LARGE SCALE GENOMIC DNA]</scope>
    <source>
        <strain evidence="4">DSM 14684 / CIP 108061 / JCM 11494 / NBRC 100937 / ID131577</strain>
    </source>
</reference>
<dbReference type="Pfam" id="PF13946">
    <property type="entry name" value="DUF4214"/>
    <property type="match status" value="1"/>
</dbReference>
<name>D3FCX7_CONWI</name>
<evidence type="ECO:0000313" key="4">
    <source>
        <dbReference type="Proteomes" id="UP000008229"/>
    </source>
</evidence>
<dbReference type="InterPro" id="IPR025282">
    <property type="entry name" value="DUF4214"/>
</dbReference>
<keyword evidence="4" id="KW-1185">Reference proteome</keyword>
<dbReference type="InterPro" id="IPR036514">
    <property type="entry name" value="SGNH_hydro_sf"/>
</dbReference>
<gene>
    <name evidence="3" type="ordered locus">Cwoe_3070</name>
</gene>
<feature type="signal peptide" evidence="1">
    <location>
        <begin position="1"/>
        <end position="17"/>
    </location>
</feature>
<dbReference type="OrthoDB" id="9773852at2"/>